<evidence type="ECO:0000313" key="1">
    <source>
        <dbReference type="EMBL" id="VTR98719.1"/>
    </source>
</evidence>
<evidence type="ECO:0000313" key="2">
    <source>
        <dbReference type="Proteomes" id="UP000464178"/>
    </source>
</evidence>
<dbReference type="EMBL" id="LR593886">
    <property type="protein sequence ID" value="VTR98719.1"/>
    <property type="molecule type" value="Genomic_DNA"/>
</dbReference>
<protein>
    <submittedName>
        <fullName evidence="1">Uncharacterized protein</fullName>
    </submittedName>
</protein>
<reference evidence="1 2" key="1">
    <citation type="submission" date="2019-05" db="EMBL/GenBank/DDBJ databases">
        <authorList>
            <consortium name="Science for Life Laboratories"/>
        </authorList>
    </citation>
    <scope>NUCLEOTIDE SEQUENCE [LARGE SCALE GENOMIC DNA]</scope>
    <source>
        <strain evidence="1">Soil9</strain>
    </source>
</reference>
<proteinExistence type="predicted"/>
<keyword evidence="2" id="KW-1185">Reference proteome</keyword>
<dbReference type="RefSeq" id="WP_162671679.1">
    <property type="nucleotide sequence ID" value="NZ_LR593886.1"/>
</dbReference>
<accession>A0A6P2DG29</accession>
<dbReference type="AlphaFoldDB" id="A0A6P2DG29"/>
<dbReference type="KEGG" id="gms:SOIL9_01810"/>
<sequence>MSEHKDAPSDKDAELQREIRAERKFSLSEAIGRMAGPGMMKGVSPVTRKRQAEIEVQEHIARHLTDAGGVLGTVVLRHFTESELLLNNLDRPLAALATGIRKVLDSDYLLKELVREADVEWGRVFGERPHFEVEGRPPDPDDPYTRASVSAALAALLETLAVGET</sequence>
<dbReference type="Proteomes" id="UP000464178">
    <property type="component" value="Chromosome"/>
</dbReference>
<name>A0A6P2DG29_9BACT</name>
<gene>
    <name evidence="1" type="ORF">SOIL9_01810</name>
</gene>
<organism evidence="1 2">
    <name type="scientific">Gemmata massiliana</name>
    <dbReference type="NCBI Taxonomy" id="1210884"/>
    <lineage>
        <taxon>Bacteria</taxon>
        <taxon>Pseudomonadati</taxon>
        <taxon>Planctomycetota</taxon>
        <taxon>Planctomycetia</taxon>
        <taxon>Gemmatales</taxon>
        <taxon>Gemmataceae</taxon>
        <taxon>Gemmata</taxon>
    </lineage>
</organism>